<accession>A0ABV5WS65</accession>
<dbReference type="Proteomes" id="UP001589691">
    <property type="component" value="Unassembled WGS sequence"/>
</dbReference>
<keyword evidence="1" id="KW-0812">Transmembrane</keyword>
<dbReference type="PANTHER" id="PTHR30336">
    <property type="entry name" value="INNER MEMBRANE PROTEIN, PROBABLE PERMEASE"/>
    <property type="match status" value="1"/>
</dbReference>
<protein>
    <submittedName>
        <fullName evidence="3">YdcF family protein</fullName>
    </submittedName>
</protein>
<keyword evidence="4" id="KW-1185">Reference proteome</keyword>
<feature type="transmembrane region" description="Helical" evidence="1">
    <location>
        <begin position="6"/>
        <end position="30"/>
    </location>
</feature>
<dbReference type="Gene3D" id="3.40.50.620">
    <property type="entry name" value="HUPs"/>
    <property type="match status" value="1"/>
</dbReference>
<reference evidence="3 4" key="1">
    <citation type="submission" date="2024-09" db="EMBL/GenBank/DDBJ databases">
        <authorList>
            <person name="Sun Q."/>
            <person name="Mori K."/>
        </authorList>
    </citation>
    <scope>NUCLEOTIDE SEQUENCE [LARGE SCALE GENOMIC DNA]</scope>
    <source>
        <strain evidence="3 4">TBRC 4576</strain>
    </source>
</reference>
<dbReference type="InterPro" id="IPR051599">
    <property type="entry name" value="Cell_Envelope_Assoc"/>
</dbReference>
<comment type="caution">
    <text evidence="3">The sequence shown here is derived from an EMBL/GenBank/DDBJ whole genome shotgun (WGS) entry which is preliminary data.</text>
</comment>
<keyword evidence="1" id="KW-0472">Membrane</keyword>
<feature type="transmembrane region" description="Helical" evidence="1">
    <location>
        <begin position="148"/>
        <end position="168"/>
    </location>
</feature>
<proteinExistence type="predicted"/>
<organism evidence="3 4">
    <name type="scientific">Lactiplantibacillus modestisalitolerans</name>
    <dbReference type="NCBI Taxonomy" id="1457219"/>
    <lineage>
        <taxon>Bacteria</taxon>
        <taxon>Bacillati</taxon>
        <taxon>Bacillota</taxon>
        <taxon>Bacilli</taxon>
        <taxon>Lactobacillales</taxon>
        <taxon>Lactobacillaceae</taxon>
        <taxon>Lactiplantibacillus</taxon>
    </lineage>
</organism>
<gene>
    <name evidence="3" type="ORF">ACFFLI_02865</name>
</gene>
<dbReference type="CDD" id="cd06259">
    <property type="entry name" value="YdcF-like"/>
    <property type="match status" value="1"/>
</dbReference>
<dbReference type="Pfam" id="PF02698">
    <property type="entry name" value="DUF218"/>
    <property type="match status" value="1"/>
</dbReference>
<dbReference type="InterPro" id="IPR003848">
    <property type="entry name" value="DUF218"/>
</dbReference>
<evidence type="ECO:0000313" key="4">
    <source>
        <dbReference type="Proteomes" id="UP001589691"/>
    </source>
</evidence>
<dbReference type="PANTHER" id="PTHR30336:SF18">
    <property type="entry name" value="MEMBRANE PROTEIN"/>
    <property type="match status" value="1"/>
</dbReference>
<evidence type="ECO:0000256" key="1">
    <source>
        <dbReference type="SAM" id="Phobius"/>
    </source>
</evidence>
<feature type="transmembrane region" description="Helical" evidence="1">
    <location>
        <begin position="68"/>
        <end position="98"/>
    </location>
</feature>
<name>A0ABV5WS65_9LACO</name>
<feature type="transmembrane region" description="Helical" evidence="1">
    <location>
        <begin position="335"/>
        <end position="354"/>
    </location>
</feature>
<evidence type="ECO:0000313" key="3">
    <source>
        <dbReference type="EMBL" id="MFB9768813.1"/>
    </source>
</evidence>
<dbReference type="RefSeq" id="WP_137642320.1">
    <property type="nucleotide sequence ID" value="NZ_BJEA01000007.1"/>
</dbReference>
<feature type="domain" description="DUF218" evidence="2">
    <location>
        <begin position="178"/>
        <end position="328"/>
    </location>
</feature>
<dbReference type="EMBL" id="JBHLZY010000005">
    <property type="protein sequence ID" value="MFB9768813.1"/>
    <property type="molecule type" value="Genomic_DNA"/>
</dbReference>
<feature type="transmembrane region" description="Helical" evidence="1">
    <location>
        <begin position="110"/>
        <end position="128"/>
    </location>
</feature>
<dbReference type="InterPro" id="IPR014729">
    <property type="entry name" value="Rossmann-like_a/b/a_fold"/>
</dbReference>
<keyword evidence="1" id="KW-1133">Transmembrane helix</keyword>
<feature type="transmembrane region" description="Helical" evidence="1">
    <location>
        <begin position="42"/>
        <end position="62"/>
    </location>
</feature>
<evidence type="ECO:0000259" key="2">
    <source>
        <dbReference type="Pfam" id="PF02698"/>
    </source>
</evidence>
<sequence length="363" mass="41693">MNDTTVWFPVPVVAYWAWLVPIGLGLIFGWRYHHDKVRLSNGLWFSAFFYSFLAVLAMTILGTNNHPLIVICIAIFVGFLMVMSLLFILQAFLLLWNAWIVWRRESHTQANMLTLFLGLAILLLPWLSNLVGNWVPEPVRYLMTTFPNLVIFYVAFWFYNYLTMLILYQFNWPRLRQDYIIVLGAGLLNGDQVSPLLACRIDRGLRFYQKQTTKTHHPAVMIFSGGQGSDESVPEGQAMLDYAIAHGLPATNGWAEKRSTTTFENMRFSKQLIDQGPVKQPRTIFVTNNYHTFRAGIVAKQAGLKADGIGAKTAHFFLPDAILREYIAIFVRHKWWHAVAVVGLFLLSLGMLWLDVYHGQWPF</sequence>